<feature type="signal peptide" evidence="1">
    <location>
        <begin position="1"/>
        <end position="23"/>
    </location>
</feature>
<feature type="chain" id="PRO_5020213624" description="DUF4352 domain-containing protein" evidence="1">
    <location>
        <begin position="24"/>
        <end position="140"/>
    </location>
</feature>
<evidence type="ECO:0000256" key="1">
    <source>
        <dbReference type="SAM" id="SignalP"/>
    </source>
</evidence>
<name>A0A4R1RMZ7_9FLAO</name>
<reference evidence="2 3" key="1">
    <citation type="submission" date="2019-03" db="EMBL/GenBank/DDBJ databases">
        <title>Genomic Encyclopedia of Type Strains, Phase IV (KMG-IV): sequencing the most valuable type-strain genomes for metagenomic binning, comparative biology and taxonomic classification.</title>
        <authorList>
            <person name="Goeker M."/>
        </authorList>
    </citation>
    <scope>NUCLEOTIDE SEQUENCE [LARGE SCALE GENOMIC DNA]</scope>
    <source>
        <strain evidence="2 3">DSM 18792</strain>
    </source>
</reference>
<evidence type="ECO:0000313" key="3">
    <source>
        <dbReference type="Proteomes" id="UP000295455"/>
    </source>
</evidence>
<dbReference type="Proteomes" id="UP000295455">
    <property type="component" value="Unassembled WGS sequence"/>
</dbReference>
<keyword evidence="1" id="KW-0732">Signal</keyword>
<protein>
    <recommendedName>
        <fullName evidence="4">DUF4352 domain-containing protein</fullName>
    </recommendedName>
</protein>
<organism evidence="2 3">
    <name type="scientific">Mariniflexile fucanivorans</name>
    <dbReference type="NCBI Taxonomy" id="264023"/>
    <lineage>
        <taxon>Bacteria</taxon>
        <taxon>Pseudomonadati</taxon>
        <taxon>Bacteroidota</taxon>
        <taxon>Flavobacteriia</taxon>
        <taxon>Flavobacteriales</taxon>
        <taxon>Flavobacteriaceae</taxon>
        <taxon>Mariniflexile</taxon>
    </lineage>
</organism>
<dbReference type="AlphaFoldDB" id="A0A4R1RMZ7"/>
<proteinExistence type="predicted"/>
<dbReference type="RefSeq" id="WP_132215437.1">
    <property type="nucleotide sequence ID" value="NZ_OX156936.1"/>
</dbReference>
<sequence>MANLFKCLNIISLTFLLSSSCFYGQNPDFKNLDVQILKVEDRYSIPQGSHAILSSRGSFKMIQLVIKNTGKPPINLNFKNVFALDKLGNRYPIYFLKPFPKKKKKLKGNRNLKKTLYFDFPHNHEPVMILIEDRKFQLYF</sequence>
<keyword evidence="3" id="KW-1185">Reference proteome</keyword>
<dbReference type="PROSITE" id="PS51257">
    <property type="entry name" value="PROKAR_LIPOPROTEIN"/>
    <property type="match status" value="1"/>
</dbReference>
<comment type="caution">
    <text evidence="2">The sequence shown here is derived from an EMBL/GenBank/DDBJ whole genome shotgun (WGS) entry which is preliminary data.</text>
</comment>
<evidence type="ECO:0000313" key="2">
    <source>
        <dbReference type="EMBL" id="TCL67668.1"/>
    </source>
</evidence>
<gene>
    <name evidence="2" type="ORF">EV196_102228</name>
</gene>
<accession>A0A4R1RMZ7</accession>
<dbReference type="EMBL" id="SLUP01000002">
    <property type="protein sequence ID" value="TCL67668.1"/>
    <property type="molecule type" value="Genomic_DNA"/>
</dbReference>
<evidence type="ECO:0008006" key="4">
    <source>
        <dbReference type="Google" id="ProtNLM"/>
    </source>
</evidence>